<dbReference type="Pfam" id="PF07676">
    <property type="entry name" value="PD40"/>
    <property type="match status" value="2"/>
</dbReference>
<dbReference type="GO" id="GO:0006508">
    <property type="term" value="P:proteolysis"/>
    <property type="evidence" value="ECO:0007669"/>
    <property type="project" value="InterPro"/>
</dbReference>
<evidence type="ECO:0000259" key="1">
    <source>
        <dbReference type="Pfam" id="PF00326"/>
    </source>
</evidence>
<reference evidence="2" key="1">
    <citation type="submission" date="2024-06" db="EMBL/GenBank/DDBJ databases">
        <title>Mesorhizobium karijinii sp. nov., a symbiont of the iconic Swainsona formosa from arid Australia.</title>
        <authorList>
            <person name="Hill Y.J."/>
            <person name="Watkin E.L.J."/>
            <person name="O'Hara G.W."/>
            <person name="Terpolilli J."/>
            <person name="Tye M.L."/>
            <person name="Kohlmeier M.G."/>
        </authorList>
    </citation>
    <scope>NUCLEOTIDE SEQUENCE</scope>
    <source>
        <strain evidence="2">WSM2240</strain>
    </source>
</reference>
<dbReference type="SUPFAM" id="SSF82171">
    <property type="entry name" value="DPP6 N-terminal domain-like"/>
    <property type="match status" value="1"/>
</dbReference>
<dbReference type="RefSeq" id="WP_353641202.1">
    <property type="nucleotide sequence ID" value="NZ_CP159253.1"/>
</dbReference>
<dbReference type="PANTHER" id="PTHR43056">
    <property type="entry name" value="PEPTIDASE S9 PROLYL OLIGOPEPTIDASE"/>
    <property type="match status" value="1"/>
</dbReference>
<protein>
    <submittedName>
        <fullName evidence="2">S9 family peptidase</fullName>
        <ecNumber evidence="2">3.4.-.-</ecNumber>
    </submittedName>
</protein>
<proteinExistence type="predicted"/>
<dbReference type="EMBL" id="CP159253">
    <property type="protein sequence ID" value="XCG51289.1"/>
    <property type="molecule type" value="Genomic_DNA"/>
</dbReference>
<sequence length="651" mass="70797">MPTTAPKTASYGAWKSPITSDLIVAQAIGLSEVRLDNDTIYWLEGRPQERGRSVVVRAGVGGGDDVDVAPAPFNVRTRVHEYGGGAWLVDDGILYFSNFADGRLYRLEGLEPQPLTPEPSRQLGGWRFADGVIDRGRNRWIGVREDHTAGGEPVNAIVAVDLAGRGAEPGIILVGGHDFFSSPRLSPDGRRLIWLAWDHPNMPWNGTTLYLAELDDAGAIAGEPEVVAGGPDESIFQPEWSPDGKAIIFVSDRSDWWNLYRFELATRASRPILPMAAEFGAPQWVFGMSTYAFAGPDRIVCTYSEAGLWKLGVVDLATDRLLKIETPFTQFASVRADRERVVAIAGAPSLPASVVEFDLGTGQPRILKKATDLLDQPDLGIAGHLASVEAVEFPTTGGNTAFGLYYGPHNPDHAGPAGEKPPLLVKVHGGPTSAASSTLNLGTHYWTSRGIAVLDVNYGGSTGFGRAYRDRLHRNWGVVDVDDCINGAKFLIERGLVDPKRIVITGGSAGGYTTLAALAFRDFFQGGASHYGVSDAAALARDTHKFESRYMDWLIGTYPEEEELYRERSPLFHAERLSKPVIFFQGDEDAVVPPNQTEAMVDALRSRGTPVGYLLFSGEQHGFRQAANIKRALDAELYFYAIEVFGTGLTF</sequence>
<dbReference type="PANTHER" id="PTHR43056:SF5">
    <property type="entry name" value="PEPTIDASE S9 PROLYL OLIGOPEPTIDASE CATALYTIC DOMAIN-CONTAINING PROTEIN"/>
    <property type="match status" value="1"/>
</dbReference>
<name>A0AAU8CXD1_9HYPH</name>
<accession>A0AAU8CXD1</accession>
<dbReference type="Pfam" id="PF00326">
    <property type="entry name" value="Peptidase_S9"/>
    <property type="match status" value="1"/>
</dbReference>
<dbReference type="GO" id="GO:0008236">
    <property type="term" value="F:serine-type peptidase activity"/>
    <property type="evidence" value="ECO:0007669"/>
    <property type="project" value="InterPro"/>
</dbReference>
<dbReference type="AlphaFoldDB" id="A0AAU8CXD1"/>
<gene>
    <name evidence="2" type="ORF">ABVK50_12780</name>
</gene>
<dbReference type="InterPro" id="IPR011042">
    <property type="entry name" value="6-blade_b-propeller_TolB-like"/>
</dbReference>
<dbReference type="EC" id="3.4.-.-" evidence="2"/>
<dbReference type="InterPro" id="IPR011659">
    <property type="entry name" value="WD40"/>
</dbReference>
<dbReference type="InterPro" id="IPR001375">
    <property type="entry name" value="Peptidase_S9_cat"/>
</dbReference>
<keyword evidence="2" id="KW-0378">Hydrolase</keyword>
<evidence type="ECO:0000313" key="2">
    <source>
        <dbReference type="EMBL" id="XCG51289.1"/>
    </source>
</evidence>
<organism evidence="2">
    <name type="scientific">Mesorhizobium sp. WSM2240</name>
    <dbReference type="NCBI Taxonomy" id="3228851"/>
    <lineage>
        <taxon>Bacteria</taxon>
        <taxon>Pseudomonadati</taxon>
        <taxon>Pseudomonadota</taxon>
        <taxon>Alphaproteobacteria</taxon>
        <taxon>Hyphomicrobiales</taxon>
        <taxon>Phyllobacteriaceae</taxon>
        <taxon>Mesorhizobium</taxon>
    </lineage>
</organism>
<dbReference type="InterPro" id="IPR050585">
    <property type="entry name" value="Xaa-Pro_dipeptidyl-ppase/CocE"/>
</dbReference>
<feature type="domain" description="Peptidase S9 prolyl oligopeptidase catalytic" evidence="1">
    <location>
        <begin position="443"/>
        <end position="641"/>
    </location>
</feature>
<dbReference type="Gene3D" id="2.120.10.30">
    <property type="entry name" value="TolB, C-terminal domain"/>
    <property type="match status" value="1"/>
</dbReference>
<dbReference type="InterPro" id="IPR029058">
    <property type="entry name" value="AB_hydrolase_fold"/>
</dbReference>
<dbReference type="SUPFAM" id="SSF53474">
    <property type="entry name" value="alpha/beta-Hydrolases"/>
    <property type="match status" value="1"/>
</dbReference>
<dbReference type="Gene3D" id="3.40.50.1820">
    <property type="entry name" value="alpha/beta hydrolase"/>
    <property type="match status" value="1"/>
</dbReference>